<evidence type="ECO:0000313" key="5">
    <source>
        <dbReference type="Proteomes" id="UP000199140"/>
    </source>
</evidence>
<dbReference type="EMBL" id="CP015367">
    <property type="protein sequence ID" value="APT32026.1"/>
    <property type="molecule type" value="Genomic_DNA"/>
</dbReference>
<feature type="transmembrane region" description="Helical" evidence="1">
    <location>
        <begin position="360"/>
        <end position="385"/>
    </location>
</feature>
<feature type="transmembrane region" description="Helical" evidence="1">
    <location>
        <begin position="330"/>
        <end position="348"/>
    </location>
</feature>
<reference evidence="2 4" key="1">
    <citation type="submission" date="2016-04" db="EMBL/GenBank/DDBJ databases">
        <title>Complete genome sequencing and analysis of CBMB27, Methylobacterium phyllosphaerae isolated from leaf tissues of rice (Oryza sativa L.).</title>
        <authorList>
            <person name="Lee Y."/>
            <person name="Hwangbo K."/>
            <person name="Chung H."/>
            <person name="Yoo J."/>
            <person name="Kim K.Y."/>
            <person name="Sa T.M."/>
            <person name="Um Y."/>
            <person name="Madhaiyan M."/>
        </authorList>
    </citation>
    <scope>NUCLEOTIDE SEQUENCE [LARGE SCALE GENOMIC DNA]</scope>
    <source>
        <strain evidence="2 4">CBMB27</strain>
    </source>
</reference>
<gene>
    <name evidence="2" type="ORF">MCBMB27_02735</name>
    <name evidence="3" type="ORF">SAMN05192567_12526</name>
</gene>
<sequence>MKIAVAQAVQIIAPYMLAVSGPLVLSATQFVLSVVLVHLMSPKDFGTFSFLMVTSQFLMSFSGAFLCAPLPVVMARAGKTGDAATVECLFGVNVIIGLLVFILLTALSAALGIEILPAALFGGFASLTMLRWFGRAYAYAIGLPKRATLSDIVSGVVLGVGIGLIAWQGSASPLFAYGFLMLSAAGGLLAFGPRHLAEQLRLPRLEELSRYGAVWKEHSSWSLLGLVTTEATGNAHAYFVTLISGAVAFAALAASALLIRPAIILMNALGEFERPRLARLVAQQRWSDVDRTLSLFRFILMSGWFATLGLGVIVAYFAPSLLFSKDYDLLYVQKAFVLWLAIMGLRLVRTPESILLQAAGQFRVLAFSSVYSSVISVILVVVMVWVVGPLYSMVGVLAGEAIFTLAVWRVARAWRWKGRQASPHVQLP</sequence>
<feature type="transmembrane region" description="Helical" evidence="1">
    <location>
        <begin position="57"/>
        <end position="77"/>
    </location>
</feature>
<dbReference type="Proteomes" id="UP000185487">
    <property type="component" value="Chromosome"/>
</dbReference>
<name>A0AAE8L8N4_9HYPH</name>
<keyword evidence="1" id="KW-1133">Transmembrane helix</keyword>
<proteinExistence type="predicted"/>
<keyword evidence="1" id="KW-0812">Transmembrane</keyword>
<feature type="transmembrane region" description="Helical" evidence="1">
    <location>
        <begin position="237"/>
        <end position="259"/>
    </location>
</feature>
<keyword evidence="4" id="KW-1185">Reference proteome</keyword>
<evidence type="ECO:0000256" key="1">
    <source>
        <dbReference type="SAM" id="Phobius"/>
    </source>
</evidence>
<feature type="transmembrane region" description="Helical" evidence="1">
    <location>
        <begin position="89"/>
        <end position="109"/>
    </location>
</feature>
<dbReference type="KEGG" id="mphy:MCBMB27_02735"/>
<dbReference type="RefSeq" id="WP_139231643.1">
    <property type="nucleotide sequence ID" value="NZ_CP015367.1"/>
</dbReference>
<dbReference type="EMBL" id="FOPK01000025">
    <property type="protein sequence ID" value="SFH44227.1"/>
    <property type="molecule type" value="Genomic_DNA"/>
</dbReference>
<feature type="transmembrane region" description="Helical" evidence="1">
    <location>
        <begin position="146"/>
        <end position="168"/>
    </location>
</feature>
<evidence type="ECO:0000313" key="3">
    <source>
        <dbReference type="EMBL" id="SFH44227.1"/>
    </source>
</evidence>
<feature type="transmembrane region" description="Helical" evidence="1">
    <location>
        <begin position="391"/>
        <end position="411"/>
    </location>
</feature>
<protein>
    <submittedName>
        <fullName evidence="3">Peptidoglycan lipid II flippase</fullName>
    </submittedName>
</protein>
<feature type="transmembrane region" description="Helical" evidence="1">
    <location>
        <begin position="295"/>
        <end position="318"/>
    </location>
</feature>
<feature type="transmembrane region" description="Helical" evidence="1">
    <location>
        <begin position="115"/>
        <end position="134"/>
    </location>
</feature>
<dbReference type="Proteomes" id="UP000199140">
    <property type="component" value="Unassembled WGS sequence"/>
</dbReference>
<evidence type="ECO:0000313" key="2">
    <source>
        <dbReference type="EMBL" id="APT32026.1"/>
    </source>
</evidence>
<accession>A0AAE8L8N4</accession>
<dbReference type="AlphaFoldDB" id="A0AAE8L8N4"/>
<organism evidence="3 5">
    <name type="scientific">Methylobacterium phyllosphaerae</name>
    <dbReference type="NCBI Taxonomy" id="418223"/>
    <lineage>
        <taxon>Bacteria</taxon>
        <taxon>Pseudomonadati</taxon>
        <taxon>Pseudomonadota</taxon>
        <taxon>Alphaproteobacteria</taxon>
        <taxon>Hyphomicrobiales</taxon>
        <taxon>Methylobacteriaceae</taxon>
        <taxon>Methylobacterium</taxon>
    </lineage>
</organism>
<keyword evidence="1" id="KW-0472">Membrane</keyword>
<feature type="transmembrane region" description="Helical" evidence="1">
    <location>
        <begin position="12"/>
        <end position="37"/>
    </location>
</feature>
<reference evidence="3 5" key="2">
    <citation type="submission" date="2016-10" db="EMBL/GenBank/DDBJ databases">
        <authorList>
            <person name="Varghese N."/>
            <person name="Submissions S."/>
        </authorList>
    </citation>
    <scope>NUCLEOTIDE SEQUENCE [LARGE SCALE GENOMIC DNA]</scope>
    <source>
        <strain evidence="3 5">CBMB27</strain>
    </source>
</reference>
<evidence type="ECO:0000313" key="4">
    <source>
        <dbReference type="Proteomes" id="UP000185487"/>
    </source>
</evidence>